<evidence type="ECO:0000313" key="1">
    <source>
        <dbReference type="EMBL" id="BAF53998.1"/>
    </source>
</evidence>
<organism evidence="1">
    <name type="scientific">Corynebacterium glutamicum (strain R)</name>
    <dbReference type="NCBI Taxonomy" id="340322"/>
    <lineage>
        <taxon>Bacteria</taxon>
        <taxon>Bacillati</taxon>
        <taxon>Actinomycetota</taxon>
        <taxon>Actinomycetes</taxon>
        <taxon>Mycobacteriales</taxon>
        <taxon>Corynebacteriaceae</taxon>
        <taxon>Corynebacterium</taxon>
    </lineage>
</organism>
<dbReference type="EMBL" id="AP009044">
    <property type="protein sequence ID" value="BAF53998.1"/>
    <property type="molecule type" value="Genomic_DNA"/>
</dbReference>
<reference evidence="1" key="1">
    <citation type="journal article" date="2007" name="Microbiology">
        <title>Comparative analysis of the Corynebacterium glutamicum group and complete genome sequence of strain R.</title>
        <authorList>
            <person name="Yukawa H."/>
            <person name="Omumasaba C.A."/>
            <person name="Nonaka H."/>
            <person name="Kos P."/>
            <person name="Okai N."/>
            <person name="Suzuki N."/>
            <person name="Suda M."/>
            <person name="Tsuge Y."/>
            <person name="Watanabe J."/>
            <person name="Ikeda Y."/>
            <person name="Vertes A.A."/>
            <person name="Inui M."/>
        </authorList>
    </citation>
    <scope>NUCLEOTIDE SEQUENCE</scope>
    <source>
        <strain evidence="1">R</strain>
    </source>
</reference>
<protein>
    <submittedName>
        <fullName evidence="1">Uncharacterized protein</fullName>
    </submittedName>
</protein>
<name>A0AB72V9K0_CORGB</name>
<dbReference type="Proteomes" id="UP000006698">
    <property type="component" value="Chromosome"/>
</dbReference>
<proteinExistence type="predicted"/>
<dbReference type="InterPro" id="IPR049249">
    <property type="entry name" value="DUF6882"/>
</dbReference>
<dbReference type="KEGG" id="cgt:cgR_1022"/>
<sequence>MHILKGMEIPLPTSLIDVITDGALGQTCIDQAFAAQLGRVTGVEFNLSDDKTAAEVRINKASGSPFDTTGEVIAWINNQEFEWVSTRGEDLGLPELQGIQPLDDDLITAARTLYSNAPAFIAPLRDGRRALVAINHTPKLVDIRRTLIEGLQALKPGTDLKRALTSFAAFCELGIRFDDNRISFSDGTSLLLRGGKVIEIAGGLSLRDVRADAAFMSAEHQLLFDAISSSHNVTFDPHTNVATVANEHQVHAIPLAVIDGTRWVWTWSLKELNGQATEGLARFGFDNGLLLLTNAEILAEEATAFNLIDVAKQVLNTWTHTIVQQPDGTGIVLLLDHPRLQLPPASHAAVEATLYHQLPGDIDARRAVASYAAHRQLPFDGYALTVEGQQVGVTFDGEHLTKVG</sequence>
<dbReference type="Pfam" id="PF21813">
    <property type="entry name" value="DUF6882"/>
    <property type="match status" value="1"/>
</dbReference>
<accession>A0AB72V9K0</accession>
<dbReference type="AlphaFoldDB" id="A0AB72V9K0"/>
<gene>
    <name evidence="1" type="ordered locus">cgR_1022</name>
</gene>